<evidence type="ECO:0000256" key="2">
    <source>
        <dbReference type="ARBA" id="ARBA00024200"/>
    </source>
</evidence>
<dbReference type="Proteomes" id="UP001258181">
    <property type="component" value="Unassembled WGS sequence"/>
</dbReference>
<gene>
    <name evidence="4" type="ORF">J2X07_000970</name>
</gene>
<dbReference type="EMBL" id="JAVDWA010000001">
    <property type="protein sequence ID" value="MDR7071995.1"/>
    <property type="molecule type" value="Genomic_DNA"/>
</dbReference>
<dbReference type="PANTHER" id="PTHR33359:SF1">
    <property type="entry name" value="MOLYBDOPTERIN SYNTHASE SULFUR CARRIER SUBUNIT"/>
    <property type="match status" value="1"/>
</dbReference>
<organism evidence="4 5">
    <name type="scientific">Fictibacillus barbaricus</name>
    <dbReference type="NCBI Taxonomy" id="182136"/>
    <lineage>
        <taxon>Bacteria</taxon>
        <taxon>Bacillati</taxon>
        <taxon>Bacillota</taxon>
        <taxon>Bacilli</taxon>
        <taxon>Bacillales</taxon>
        <taxon>Fictibacillaceae</taxon>
        <taxon>Fictibacillus</taxon>
    </lineage>
</organism>
<dbReference type="SUPFAM" id="SSF54285">
    <property type="entry name" value="MoaD/ThiS"/>
    <property type="match status" value="1"/>
</dbReference>
<keyword evidence="5" id="KW-1185">Reference proteome</keyword>
<keyword evidence="1" id="KW-0547">Nucleotide-binding</keyword>
<dbReference type="InterPro" id="IPR012675">
    <property type="entry name" value="Beta-grasp_dom_sf"/>
</dbReference>
<dbReference type="Pfam" id="PF02597">
    <property type="entry name" value="ThiS"/>
    <property type="match status" value="1"/>
</dbReference>
<dbReference type="InterPro" id="IPR016155">
    <property type="entry name" value="Mopterin_synth/thiamin_S_b"/>
</dbReference>
<dbReference type="InterPro" id="IPR003749">
    <property type="entry name" value="ThiS/MoaD-like"/>
</dbReference>
<dbReference type="NCBIfam" id="TIGR01682">
    <property type="entry name" value="moaD"/>
    <property type="match status" value="1"/>
</dbReference>
<dbReference type="Gene3D" id="3.10.20.30">
    <property type="match status" value="1"/>
</dbReference>
<evidence type="ECO:0000313" key="5">
    <source>
        <dbReference type="Proteomes" id="UP001258181"/>
    </source>
</evidence>
<dbReference type="CDD" id="cd00754">
    <property type="entry name" value="Ubl_MoaD"/>
    <property type="match status" value="1"/>
</dbReference>
<dbReference type="RefSeq" id="WP_310257066.1">
    <property type="nucleotide sequence ID" value="NZ_JAVDWA010000001.1"/>
</dbReference>
<comment type="caution">
    <text evidence="4">The sequence shown here is derived from an EMBL/GenBank/DDBJ whole genome shotgun (WGS) entry which is preliminary data.</text>
</comment>
<evidence type="ECO:0000313" key="4">
    <source>
        <dbReference type="EMBL" id="MDR7071995.1"/>
    </source>
</evidence>
<sequence>MVRILLFAGLAQQAGTQDISINVNTPISIIEMKKKLQEKFGHLNGLDNCLTAINEEYANESSMVKAGDTLAFIPPVSGG</sequence>
<evidence type="ECO:0000256" key="3">
    <source>
        <dbReference type="ARBA" id="ARBA00024247"/>
    </source>
</evidence>
<name>A0ABU1TXQ6_9BACL</name>
<dbReference type="PANTHER" id="PTHR33359">
    <property type="entry name" value="MOLYBDOPTERIN SYNTHASE SULFUR CARRIER SUBUNIT"/>
    <property type="match status" value="1"/>
</dbReference>
<dbReference type="InterPro" id="IPR044672">
    <property type="entry name" value="MOCS2A"/>
</dbReference>
<accession>A0ABU1TXQ6</accession>
<comment type="similarity">
    <text evidence="2">Belongs to the MoaD family.</text>
</comment>
<proteinExistence type="inferred from homology"/>
<evidence type="ECO:0000256" key="1">
    <source>
        <dbReference type="ARBA" id="ARBA00022741"/>
    </source>
</evidence>
<protein>
    <recommendedName>
        <fullName evidence="3">Molybdopterin synthase sulfur carrier subunit</fullName>
    </recommendedName>
</protein>
<reference evidence="4 5" key="1">
    <citation type="submission" date="2023-07" db="EMBL/GenBank/DDBJ databases">
        <title>Sorghum-associated microbial communities from plants grown in Nebraska, USA.</title>
        <authorList>
            <person name="Schachtman D."/>
        </authorList>
    </citation>
    <scope>NUCLEOTIDE SEQUENCE [LARGE SCALE GENOMIC DNA]</scope>
    <source>
        <strain evidence="4 5">BE211</strain>
    </source>
</reference>